<dbReference type="EMBL" id="JBHUCM010000048">
    <property type="protein sequence ID" value="MFD1545557.1"/>
    <property type="molecule type" value="Genomic_DNA"/>
</dbReference>
<dbReference type="PROSITE" id="PS51470">
    <property type="entry name" value="FG_GAP"/>
    <property type="match status" value="2"/>
</dbReference>
<organism evidence="2 3">
    <name type="scientific">Nonomuraea guangzhouensis</name>
    <dbReference type="NCBI Taxonomy" id="1291555"/>
    <lineage>
        <taxon>Bacteria</taxon>
        <taxon>Bacillati</taxon>
        <taxon>Actinomycetota</taxon>
        <taxon>Actinomycetes</taxon>
        <taxon>Streptosporangiales</taxon>
        <taxon>Streptosporangiaceae</taxon>
        <taxon>Nonomuraea</taxon>
    </lineage>
</organism>
<dbReference type="RefSeq" id="WP_219534017.1">
    <property type="nucleotide sequence ID" value="NZ_JAHKRM010000020.1"/>
</dbReference>
<keyword evidence="1" id="KW-0732">Signal</keyword>
<dbReference type="Proteomes" id="UP001597097">
    <property type="component" value="Unassembled WGS sequence"/>
</dbReference>
<comment type="caution">
    <text evidence="2">The sequence shown here is derived from an EMBL/GenBank/DDBJ whole genome shotgun (WGS) entry which is preliminary data.</text>
</comment>
<protein>
    <submittedName>
        <fullName evidence="2">FG-GAP repeat protein</fullName>
    </submittedName>
</protein>
<reference evidence="3" key="1">
    <citation type="journal article" date="2019" name="Int. J. Syst. Evol. Microbiol.">
        <title>The Global Catalogue of Microorganisms (GCM) 10K type strain sequencing project: providing services to taxonomists for standard genome sequencing and annotation.</title>
        <authorList>
            <consortium name="The Broad Institute Genomics Platform"/>
            <consortium name="The Broad Institute Genome Sequencing Center for Infectious Disease"/>
            <person name="Wu L."/>
            <person name="Ma J."/>
        </authorList>
    </citation>
    <scope>NUCLEOTIDE SEQUENCE [LARGE SCALE GENOMIC DNA]</scope>
    <source>
        <strain evidence="3">CGMCC 1.15399</strain>
    </source>
</reference>
<feature type="chain" id="PRO_5045929576" evidence="1">
    <location>
        <begin position="21"/>
        <end position="402"/>
    </location>
</feature>
<dbReference type="Pfam" id="PF14312">
    <property type="entry name" value="FG-GAP_2"/>
    <property type="match status" value="1"/>
</dbReference>
<evidence type="ECO:0000256" key="1">
    <source>
        <dbReference type="SAM" id="SignalP"/>
    </source>
</evidence>
<feature type="signal peptide" evidence="1">
    <location>
        <begin position="1"/>
        <end position="20"/>
    </location>
</feature>
<dbReference type="InterPro" id="IPR013519">
    <property type="entry name" value="Int_alpha_beta-p"/>
</dbReference>
<dbReference type="SMART" id="SM00191">
    <property type="entry name" value="Int_alpha"/>
    <property type="match status" value="5"/>
</dbReference>
<accession>A0ABW4GWC6</accession>
<gene>
    <name evidence="2" type="ORF">ACFSJ0_51555</name>
</gene>
<dbReference type="PANTHER" id="PTHR36220:SF1">
    <property type="entry name" value="GAMMA TUBULIN COMPLEX COMPONENT C-TERMINAL DOMAIN-CONTAINING PROTEIN"/>
    <property type="match status" value="1"/>
</dbReference>
<sequence>MKTIGAALLALALAVGGTLATGTAAAAAKKAACSGTSDFDGDGLEDVAVGDPFADGGKGAVHILSGDKVIPIAVPGLQQGDALGWSVTLAKVDPGNPCADLVVGAPYADVDGVKDAGAVYVVYGGGSPAPQQLVAPEPQRDAHFGWSLASRGSLVAIGAPYEDQAQIADAGSVYVREGTGRLIRINQDSAEVPGNGEVGDQFGWSLAVGPGNSLLVGVPYENDDGAGRQVDAGKSDSGAAVRIDNVLAPTLQGVKLDSPTKAAGDRYGYAVAYAEGAGFAVTAPGHGYVQLYDPSMRPTRRVGQGAGFGFSMAASVDGKVAVGAPYEGEVRVLSFKNAAEDKRLPASDGLFGWSLAYGGNKLYIGQPDAVPTGKVLVLARNSDELRPLQPPAGADFGTSIAG</sequence>
<dbReference type="Pfam" id="PF01839">
    <property type="entry name" value="FG-GAP"/>
    <property type="match status" value="2"/>
</dbReference>
<evidence type="ECO:0000313" key="2">
    <source>
        <dbReference type="EMBL" id="MFD1545557.1"/>
    </source>
</evidence>
<name>A0ABW4GWC6_9ACTN</name>
<dbReference type="PANTHER" id="PTHR36220">
    <property type="entry name" value="UNNAMED PRODUCT"/>
    <property type="match status" value="1"/>
</dbReference>
<keyword evidence="3" id="KW-1185">Reference proteome</keyword>
<proteinExistence type="predicted"/>
<dbReference type="InterPro" id="IPR013517">
    <property type="entry name" value="FG-GAP"/>
</dbReference>
<evidence type="ECO:0000313" key="3">
    <source>
        <dbReference type="Proteomes" id="UP001597097"/>
    </source>
</evidence>